<gene>
    <name evidence="1" type="ORF">BD809_101497</name>
</gene>
<dbReference type="InterPro" id="IPR019534">
    <property type="entry name" value="DUF2452"/>
</dbReference>
<dbReference type="RefSeq" id="WP_148781358.1">
    <property type="nucleotide sequence ID" value="NZ_VNHU01000001.1"/>
</dbReference>
<dbReference type="OrthoDB" id="662061at2"/>
<comment type="caution">
    <text evidence="1">The sequence shown here is derived from an EMBL/GenBank/DDBJ whole genome shotgun (WGS) entry which is preliminary data.</text>
</comment>
<dbReference type="Proteomes" id="UP000324376">
    <property type="component" value="Unassembled WGS sequence"/>
</dbReference>
<evidence type="ECO:0000313" key="2">
    <source>
        <dbReference type="Proteomes" id="UP000324376"/>
    </source>
</evidence>
<dbReference type="Pfam" id="PF10504">
    <property type="entry name" value="DUF2452"/>
    <property type="match status" value="1"/>
</dbReference>
<accession>A0A5S5CH48</accession>
<name>A0A5S5CH48_9FLAO</name>
<protein>
    <submittedName>
        <fullName evidence="1">Uncharacterized protein DUF2452</fullName>
    </submittedName>
</protein>
<sequence length="132" mass="15507">MTTKKPDAVVFDEKEQRYDAGLKAYATNVSAPAITIEDTAAWKNRGIANVNHQIQTKFDELKQEYEQLMHQFEYNNLIYSSKFNFEPVIGATYYLYKRKNEETFLSVIAPQQCNFKFIGTFQLKADRMWEKI</sequence>
<reference evidence="1 2" key="1">
    <citation type="submission" date="2019-07" db="EMBL/GenBank/DDBJ databases">
        <title>Genomic Encyclopedia of Archaeal and Bacterial Type Strains, Phase II (KMG-II): from individual species to whole genera.</title>
        <authorList>
            <person name="Goeker M."/>
        </authorList>
    </citation>
    <scope>NUCLEOTIDE SEQUENCE [LARGE SCALE GENOMIC DNA]</scope>
    <source>
        <strain evidence="1 2">DSM 17527</strain>
    </source>
</reference>
<proteinExistence type="predicted"/>
<organism evidence="1 2">
    <name type="scientific">Aquimarina intermedia</name>
    <dbReference type="NCBI Taxonomy" id="350814"/>
    <lineage>
        <taxon>Bacteria</taxon>
        <taxon>Pseudomonadati</taxon>
        <taxon>Bacteroidota</taxon>
        <taxon>Flavobacteriia</taxon>
        <taxon>Flavobacteriales</taxon>
        <taxon>Flavobacteriaceae</taxon>
        <taxon>Aquimarina</taxon>
    </lineage>
</organism>
<evidence type="ECO:0000313" key="1">
    <source>
        <dbReference type="EMBL" id="TYP77343.1"/>
    </source>
</evidence>
<dbReference type="AlphaFoldDB" id="A0A5S5CH48"/>
<keyword evidence="2" id="KW-1185">Reference proteome</keyword>
<dbReference type="EMBL" id="VNHU01000001">
    <property type="protein sequence ID" value="TYP77343.1"/>
    <property type="molecule type" value="Genomic_DNA"/>
</dbReference>